<evidence type="ECO:0000313" key="5">
    <source>
        <dbReference type="EMBL" id="MFA9478707.1"/>
    </source>
</evidence>
<keyword evidence="2 4" id="KW-1133">Transmembrane helix</keyword>
<dbReference type="InterPro" id="IPR036259">
    <property type="entry name" value="MFS_trans_sf"/>
</dbReference>
<feature type="transmembrane region" description="Helical" evidence="4">
    <location>
        <begin position="159"/>
        <end position="178"/>
    </location>
</feature>
<feature type="transmembrane region" description="Helical" evidence="4">
    <location>
        <begin position="300"/>
        <end position="321"/>
    </location>
</feature>
<keyword evidence="1 4" id="KW-0812">Transmembrane</keyword>
<accession>A0ABV4U780</accession>
<proteinExistence type="predicted"/>
<dbReference type="Proteomes" id="UP001575105">
    <property type="component" value="Unassembled WGS sequence"/>
</dbReference>
<comment type="caution">
    <text evidence="5">The sequence shown here is derived from an EMBL/GenBank/DDBJ whole genome shotgun (WGS) entry which is preliminary data.</text>
</comment>
<keyword evidence="3 4" id="KW-0472">Membrane</keyword>
<dbReference type="RefSeq" id="WP_425345633.1">
    <property type="nucleotide sequence ID" value="NZ_JBGUBD010000005.1"/>
</dbReference>
<feature type="transmembrane region" description="Helical" evidence="4">
    <location>
        <begin position="267"/>
        <end position="288"/>
    </location>
</feature>
<keyword evidence="6" id="KW-1185">Reference proteome</keyword>
<dbReference type="Pfam" id="PF07690">
    <property type="entry name" value="MFS_1"/>
    <property type="match status" value="1"/>
</dbReference>
<dbReference type="SUPFAM" id="SSF103473">
    <property type="entry name" value="MFS general substrate transporter"/>
    <property type="match status" value="1"/>
</dbReference>
<organism evidence="5 6">
    <name type="scientific">Natronomicrosphaera hydrolytica</name>
    <dbReference type="NCBI Taxonomy" id="3242702"/>
    <lineage>
        <taxon>Bacteria</taxon>
        <taxon>Pseudomonadati</taxon>
        <taxon>Planctomycetota</taxon>
        <taxon>Phycisphaerae</taxon>
        <taxon>Phycisphaerales</taxon>
        <taxon>Phycisphaeraceae</taxon>
        <taxon>Natronomicrosphaera</taxon>
    </lineage>
</organism>
<feature type="transmembrane region" description="Helical" evidence="4">
    <location>
        <begin position="184"/>
        <end position="206"/>
    </location>
</feature>
<gene>
    <name evidence="5" type="ORF">ACERK3_10400</name>
</gene>
<dbReference type="Gene3D" id="1.20.1250.20">
    <property type="entry name" value="MFS general substrate transporter like domains"/>
    <property type="match status" value="1"/>
</dbReference>
<feature type="transmembrane region" description="Helical" evidence="4">
    <location>
        <begin position="407"/>
        <end position="427"/>
    </location>
</feature>
<dbReference type="InterPro" id="IPR011701">
    <property type="entry name" value="MFS"/>
</dbReference>
<evidence type="ECO:0000256" key="3">
    <source>
        <dbReference type="ARBA" id="ARBA00023136"/>
    </source>
</evidence>
<reference evidence="5 6" key="1">
    <citation type="submission" date="2024-08" db="EMBL/GenBank/DDBJ databases">
        <title>Whole-genome sequencing of halo(alkali)philic microorganisms from hypersaline lakes.</title>
        <authorList>
            <person name="Sorokin D.Y."/>
            <person name="Merkel A.Y."/>
            <person name="Messina E."/>
            <person name="Yakimov M."/>
        </authorList>
    </citation>
    <scope>NUCLEOTIDE SEQUENCE [LARGE SCALE GENOMIC DNA]</scope>
    <source>
        <strain evidence="5 6">AB-hyl4</strain>
    </source>
</reference>
<sequence length="484" mass="53262">MFDRLVKPFAPRSQPWITRQSYTYELRNALTYPIAIAMVEGGVVGILAAKAFNVAPWQFAMIMAAPMFANMTSFIWAFLARGKRKIAAINVLQVTTLLCVAGIALLPGGGGEHHPLGAMLLTVLVVLSRCLLSGVVTLRSTVWRMNYPRNVRAQVTGRLALINSLILGFAPLLGYFLLDLRDDAFRVVYPLSAGLALLGVFSFSHVRLRGERELLRYEQTPTARPLPHGLPGPIYEYDPKQARTERNDKPNFWAVLKQDHFFRSYMIWQFVAGAANMTSEVVIIYIIAELTAELPVEYMLSILLSTAIPMSLAVATMPLWARQLDSMHVAQFRARQGWYWITNQLANWVAAFLAFGVSGSLWAAMAVLIGARAIQGITRGAGMLAWNLGHNDFADRRLVGTYMGIHVTLTGVRGAIVPFVGMALYAGWPEITLPGTAWILLPSFGGIGYHVFLVTAAGAMAAEFGFKSLHRAIVRENHGGVPGD</sequence>
<evidence type="ECO:0000256" key="2">
    <source>
        <dbReference type="ARBA" id="ARBA00022989"/>
    </source>
</evidence>
<feature type="transmembrane region" description="Helical" evidence="4">
    <location>
        <begin position="118"/>
        <end position="138"/>
    </location>
</feature>
<feature type="transmembrane region" description="Helical" evidence="4">
    <location>
        <begin position="86"/>
        <end position="106"/>
    </location>
</feature>
<feature type="transmembrane region" description="Helical" evidence="4">
    <location>
        <begin position="447"/>
        <end position="466"/>
    </location>
</feature>
<dbReference type="EMBL" id="JBGUBD010000005">
    <property type="protein sequence ID" value="MFA9478707.1"/>
    <property type="molecule type" value="Genomic_DNA"/>
</dbReference>
<feature type="transmembrane region" description="Helical" evidence="4">
    <location>
        <begin position="29"/>
        <end position="49"/>
    </location>
</feature>
<name>A0ABV4U780_9BACT</name>
<evidence type="ECO:0000313" key="6">
    <source>
        <dbReference type="Proteomes" id="UP001575105"/>
    </source>
</evidence>
<evidence type="ECO:0000256" key="1">
    <source>
        <dbReference type="ARBA" id="ARBA00022692"/>
    </source>
</evidence>
<evidence type="ECO:0000256" key="4">
    <source>
        <dbReference type="SAM" id="Phobius"/>
    </source>
</evidence>
<feature type="transmembrane region" description="Helical" evidence="4">
    <location>
        <begin position="55"/>
        <end position="79"/>
    </location>
</feature>
<protein>
    <submittedName>
        <fullName evidence="5">MFS transporter</fullName>
    </submittedName>
</protein>